<evidence type="ECO:0000313" key="2">
    <source>
        <dbReference type="Proteomes" id="UP000052015"/>
    </source>
</evidence>
<protein>
    <submittedName>
        <fullName evidence="1">Uncharacterized protein</fullName>
    </submittedName>
</protein>
<gene>
    <name evidence="1" type="ORF">ABG79_00254</name>
</gene>
<dbReference type="Proteomes" id="UP000052015">
    <property type="component" value="Unassembled WGS sequence"/>
</dbReference>
<dbReference type="OrthoDB" id="3171015at2"/>
<keyword evidence="2" id="KW-1185">Reference proteome</keyword>
<dbReference type="AlphaFoldDB" id="A0A0R3JX17"/>
<comment type="caution">
    <text evidence="1">The sequence shown here is derived from an EMBL/GenBank/DDBJ whole genome shotgun (WGS) entry which is preliminary data.</text>
</comment>
<reference evidence="1 2" key="1">
    <citation type="submission" date="2015-09" db="EMBL/GenBank/DDBJ databases">
        <title>Draft genome sequence of a Caloramator mitchellensis, a moderate thermophile from the Great Artesian Basin of Australia.</title>
        <authorList>
            <person name="Patel B.K."/>
        </authorList>
    </citation>
    <scope>NUCLEOTIDE SEQUENCE [LARGE SCALE GENOMIC DNA]</scope>
    <source>
        <strain evidence="1 2">VF08</strain>
    </source>
</reference>
<evidence type="ECO:0000313" key="1">
    <source>
        <dbReference type="EMBL" id="KRQ88087.1"/>
    </source>
</evidence>
<dbReference type="STRING" id="908809.ABG79_00254"/>
<dbReference type="RefSeq" id="WP_057976288.1">
    <property type="nucleotide sequence ID" value="NZ_LKHP01000001.1"/>
</dbReference>
<proteinExistence type="predicted"/>
<organism evidence="1 2">
    <name type="scientific">Caloramator mitchellensis</name>
    <dbReference type="NCBI Taxonomy" id="908809"/>
    <lineage>
        <taxon>Bacteria</taxon>
        <taxon>Bacillati</taxon>
        <taxon>Bacillota</taxon>
        <taxon>Clostridia</taxon>
        <taxon>Eubacteriales</taxon>
        <taxon>Clostridiaceae</taxon>
        <taxon>Caloramator</taxon>
    </lineage>
</organism>
<sequence>MKNNLKLSILTIVLITFLSTFLIQIKPVYANYPAIYDTIRILEIVPDYKDTKILNNFISSNKTLFPNITVDAITLNQLNSMRNDINGEYDLIYFSKGKYGLVNGDDYSNPTGMNTSDKPKRYNDITNLRAKKIKDMINSGQCVLFDVTAFNDNSSKLYLNLYSYVNNNMKVNISSFNYNTFISYVYNKYISSKKRLQLEYFSFPDSNVEYRANDKLVFAFRVKNTNGDSSKYKAKLYIDYNRDSLFNENELSLEQSYFEYNILTSIEYLIPYVFTASIDWKLDLIALDTNGYETKIKYTTKGMIKYKGKPIAMNVLQLQPGNTFSLNDAFKKNSSSLGLSMDNINTPKTFKIANGDITLNIDTLTLDTFNNNVFGNSNLSYEKYRNLDANYDMIIFGFKDAFDKDVSVGAPLNAIMDFQQKGLGIMLTHDTFWYKGVGKAVNLKKNFIGLAGQAYDDGNRYKDTIGNDFRYLSEIGKYIKYTLMRADSGILKETNTNDIYATKINTNTMAVNKIVKANNGLINQYPYVLNDSINVGTTHMQYYGIDLEDENVIPWFNLDYSQYNKDITDSFNYYYTYSTANITYSGTGHTPNAANSNDAWHKYSTENSPEELKLFINTMVKSFLAANHKPEIDVITPAENEIISTKSDKITVSFIPYDFDLSDGKNIKAIIYIEDSNGNYLQKSSKEGLMSGEIVTIKDVENIYYKTNFNNVNKKMKIVLYDSKGASVEKVINLTVVDDFVEPEPILDYKIFQNTNYPIIEGITGDSKDNAQHKIYVSIKDDYGNIIAASDKNEIKQKGGERFQFTSDVKISDTVDFNKPYTVEVYQRHDNSEHRVSRTVSGKLYIDTIIPTLKNFGATINGNFVSLNDESNSLIGNINSISGIIEDADPEVKGSITLQKKNENNDFISINSQPIKNGAFSVSANLDLGLGEYRILIEAKDRAGNILSKIYYLNTLADLVESVSLKSLSNKLNTVYSNNNYISLELLVKNTAVDNLNNITIPLVFKDTQKSKFAVAQVTGASFTSNPNGIYIKINSLRKNEPVKVNIKLKITSTSKNIEIISVELINSNKLRYEYQGKEIEQKIPANIKIDFKVRKFKLI</sequence>
<dbReference type="EMBL" id="LKHP01000001">
    <property type="protein sequence ID" value="KRQ88087.1"/>
    <property type="molecule type" value="Genomic_DNA"/>
</dbReference>
<accession>A0A0R3JX17</accession>
<name>A0A0R3JX17_CALMK</name>